<dbReference type="Pfam" id="PF00023">
    <property type="entry name" value="Ank"/>
    <property type="match status" value="1"/>
</dbReference>
<feature type="repeat" description="ANK" evidence="3">
    <location>
        <begin position="126"/>
        <end position="158"/>
    </location>
</feature>
<sequence>MRSDERTAHDLLEFGADCAAIDCRGRTPLHYAAGARSQVCVALLLDAGASGSAIDDLGASPLYYAARLPSDQEGLLRCLFSHGADFNCRFRYGGWTPAHAACATENHTNLKTLIDLGADFRLSDNWGNTPLQIAVFKENVEAVLCLVSHGASTDSADQLG</sequence>
<dbReference type="SUPFAM" id="SSF48403">
    <property type="entry name" value="Ankyrin repeat"/>
    <property type="match status" value="1"/>
</dbReference>
<evidence type="ECO:0000313" key="5">
    <source>
        <dbReference type="Proteomes" id="UP000504636"/>
    </source>
</evidence>
<feature type="repeat" description="ANK" evidence="3">
    <location>
        <begin position="24"/>
        <end position="56"/>
    </location>
</feature>
<dbReference type="SMART" id="SM00248">
    <property type="entry name" value="ANK"/>
    <property type="match status" value="4"/>
</dbReference>
<name>A0A6A6Y2G6_9PEZI</name>
<dbReference type="AlphaFoldDB" id="A0A6A6Y2G6"/>
<keyword evidence="2 3" id="KW-0040">ANK repeat</keyword>
<dbReference type="Gene3D" id="1.25.40.20">
    <property type="entry name" value="Ankyrin repeat-containing domain"/>
    <property type="match status" value="1"/>
</dbReference>
<evidence type="ECO:0000313" key="6">
    <source>
        <dbReference type="RefSeq" id="XP_033569712.1"/>
    </source>
</evidence>
<dbReference type="RefSeq" id="XP_033569712.1">
    <property type="nucleotide sequence ID" value="XM_033716205.1"/>
</dbReference>
<dbReference type="InterPro" id="IPR002110">
    <property type="entry name" value="Ankyrin_rpt"/>
</dbReference>
<dbReference type="OrthoDB" id="5431422at2759"/>
<feature type="repeat" description="ANK" evidence="3">
    <location>
        <begin position="93"/>
        <end position="125"/>
    </location>
</feature>
<dbReference type="EMBL" id="MU003721">
    <property type="protein sequence ID" value="KAF2802748.1"/>
    <property type="molecule type" value="Genomic_DNA"/>
</dbReference>
<keyword evidence="1" id="KW-0677">Repeat</keyword>
<gene>
    <name evidence="4 6" type="ORF">BDZ99DRAFT_401037</name>
</gene>
<protein>
    <submittedName>
        <fullName evidence="4 6">Ankyrin</fullName>
    </submittedName>
</protein>
<dbReference type="PANTHER" id="PTHR24171">
    <property type="entry name" value="ANKYRIN REPEAT DOMAIN-CONTAINING PROTEIN 39-RELATED"/>
    <property type="match status" value="1"/>
</dbReference>
<proteinExistence type="predicted"/>
<reference evidence="4 6" key="1">
    <citation type="journal article" date="2020" name="Stud. Mycol.">
        <title>101 Dothideomycetes genomes: a test case for predicting lifestyles and emergence of pathogens.</title>
        <authorList>
            <person name="Haridas S."/>
            <person name="Albert R."/>
            <person name="Binder M."/>
            <person name="Bloem J."/>
            <person name="Labutti K."/>
            <person name="Salamov A."/>
            <person name="Andreopoulos B."/>
            <person name="Baker S."/>
            <person name="Barry K."/>
            <person name="Bills G."/>
            <person name="Bluhm B."/>
            <person name="Cannon C."/>
            <person name="Castanera R."/>
            <person name="Culley D."/>
            <person name="Daum C."/>
            <person name="Ezra D."/>
            <person name="Gonzalez J."/>
            <person name="Henrissat B."/>
            <person name="Kuo A."/>
            <person name="Liang C."/>
            <person name="Lipzen A."/>
            <person name="Lutzoni F."/>
            <person name="Magnuson J."/>
            <person name="Mondo S."/>
            <person name="Nolan M."/>
            <person name="Ohm R."/>
            <person name="Pangilinan J."/>
            <person name="Park H.-J."/>
            <person name="Ramirez L."/>
            <person name="Alfaro M."/>
            <person name="Sun H."/>
            <person name="Tritt A."/>
            <person name="Yoshinaga Y."/>
            <person name="Zwiers L.-H."/>
            <person name="Turgeon B."/>
            <person name="Goodwin S."/>
            <person name="Spatafora J."/>
            <person name="Crous P."/>
            <person name="Grigoriev I."/>
        </authorList>
    </citation>
    <scope>NUCLEOTIDE SEQUENCE</scope>
    <source>
        <strain evidence="4 6">CBS 304.34</strain>
    </source>
</reference>
<dbReference type="PROSITE" id="PS50297">
    <property type="entry name" value="ANK_REP_REGION"/>
    <property type="match status" value="3"/>
</dbReference>
<evidence type="ECO:0000256" key="1">
    <source>
        <dbReference type="ARBA" id="ARBA00022737"/>
    </source>
</evidence>
<dbReference type="Proteomes" id="UP000504636">
    <property type="component" value="Unplaced"/>
</dbReference>
<accession>A0A6A6Y2G6</accession>
<evidence type="ECO:0000256" key="2">
    <source>
        <dbReference type="ARBA" id="ARBA00023043"/>
    </source>
</evidence>
<feature type="non-terminal residue" evidence="4">
    <location>
        <position position="160"/>
    </location>
</feature>
<feature type="repeat" description="ANK" evidence="3">
    <location>
        <begin position="57"/>
        <end position="91"/>
    </location>
</feature>
<reference evidence="6" key="2">
    <citation type="submission" date="2020-04" db="EMBL/GenBank/DDBJ databases">
        <authorList>
            <consortium name="NCBI Genome Project"/>
        </authorList>
    </citation>
    <scope>NUCLEOTIDE SEQUENCE</scope>
    <source>
        <strain evidence="6">CBS 304.34</strain>
    </source>
</reference>
<organism evidence="4">
    <name type="scientific">Mytilinidion resinicola</name>
    <dbReference type="NCBI Taxonomy" id="574789"/>
    <lineage>
        <taxon>Eukaryota</taxon>
        <taxon>Fungi</taxon>
        <taxon>Dikarya</taxon>
        <taxon>Ascomycota</taxon>
        <taxon>Pezizomycotina</taxon>
        <taxon>Dothideomycetes</taxon>
        <taxon>Pleosporomycetidae</taxon>
        <taxon>Mytilinidiales</taxon>
        <taxon>Mytilinidiaceae</taxon>
        <taxon>Mytilinidion</taxon>
    </lineage>
</organism>
<evidence type="ECO:0000313" key="4">
    <source>
        <dbReference type="EMBL" id="KAF2802748.1"/>
    </source>
</evidence>
<dbReference type="GeneID" id="54457098"/>
<reference evidence="6" key="3">
    <citation type="submission" date="2025-04" db="UniProtKB">
        <authorList>
            <consortium name="RefSeq"/>
        </authorList>
    </citation>
    <scope>IDENTIFICATION</scope>
    <source>
        <strain evidence="6">CBS 304.34</strain>
    </source>
</reference>
<keyword evidence="5" id="KW-1185">Reference proteome</keyword>
<dbReference type="PROSITE" id="PS50088">
    <property type="entry name" value="ANK_REPEAT"/>
    <property type="match status" value="4"/>
</dbReference>
<evidence type="ECO:0000256" key="3">
    <source>
        <dbReference type="PROSITE-ProRule" id="PRU00023"/>
    </source>
</evidence>
<dbReference type="Pfam" id="PF12796">
    <property type="entry name" value="Ank_2"/>
    <property type="match status" value="1"/>
</dbReference>
<dbReference type="InterPro" id="IPR036770">
    <property type="entry name" value="Ankyrin_rpt-contain_sf"/>
</dbReference>